<protein>
    <submittedName>
        <fullName evidence="1">(apollo) hypothetical protein</fullName>
    </submittedName>
</protein>
<organism evidence="1 2">
    <name type="scientific">Parnassius apollo</name>
    <name type="common">Apollo butterfly</name>
    <name type="synonym">Papilio apollo</name>
    <dbReference type="NCBI Taxonomy" id="110799"/>
    <lineage>
        <taxon>Eukaryota</taxon>
        <taxon>Metazoa</taxon>
        <taxon>Ecdysozoa</taxon>
        <taxon>Arthropoda</taxon>
        <taxon>Hexapoda</taxon>
        <taxon>Insecta</taxon>
        <taxon>Pterygota</taxon>
        <taxon>Neoptera</taxon>
        <taxon>Endopterygota</taxon>
        <taxon>Lepidoptera</taxon>
        <taxon>Glossata</taxon>
        <taxon>Ditrysia</taxon>
        <taxon>Papilionoidea</taxon>
        <taxon>Papilionidae</taxon>
        <taxon>Parnassiinae</taxon>
        <taxon>Parnassini</taxon>
        <taxon>Parnassius</taxon>
        <taxon>Parnassius</taxon>
    </lineage>
</organism>
<dbReference type="EMBL" id="CAJQZP010001182">
    <property type="protein sequence ID" value="CAG5026823.1"/>
    <property type="molecule type" value="Genomic_DNA"/>
</dbReference>
<sequence>MCWWCKSSMKSLNPREKKKCMCAVRAECLWADAEALACAARCAGAVFGAGGGAAAGGARLRLRLGHGALVRALLRCVGLEGGAAGGAGGAVALAALREYALGRLARVQLQTHLATLPLDARRAAMLLRLAEADVPLHDLPHLVAKVTHAILSYAQYSTKTIHTHVQQDRWSGVLQRALRELAEVERRARALGVDVSAAVPPVARAFIAFLL</sequence>
<dbReference type="Proteomes" id="UP000691718">
    <property type="component" value="Unassembled WGS sequence"/>
</dbReference>
<name>A0A8S3XHX4_PARAO</name>
<accession>A0A8S3XHX4</accession>
<comment type="caution">
    <text evidence="1">The sequence shown here is derived from an EMBL/GenBank/DDBJ whole genome shotgun (WGS) entry which is preliminary data.</text>
</comment>
<gene>
    <name evidence="1" type="ORF">PAPOLLO_LOCUS18694</name>
</gene>
<evidence type="ECO:0000313" key="2">
    <source>
        <dbReference type="Proteomes" id="UP000691718"/>
    </source>
</evidence>
<evidence type="ECO:0000313" key="1">
    <source>
        <dbReference type="EMBL" id="CAG5026823.1"/>
    </source>
</evidence>
<dbReference type="AlphaFoldDB" id="A0A8S3XHX4"/>
<reference evidence="1" key="1">
    <citation type="submission" date="2021-04" db="EMBL/GenBank/DDBJ databases">
        <authorList>
            <person name="Tunstrom K."/>
        </authorList>
    </citation>
    <scope>NUCLEOTIDE SEQUENCE</scope>
</reference>
<proteinExistence type="predicted"/>
<keyword evidence="2" id="KW-1185">Reference proteome</keyword>